<dbReference type="Proteomes" id="UP001567538">
    <property type="component" value="Unassembled WGS sequence"/>
</dbReference>
<evidence type="ECO:0000256" key="13">
    <source>
        <dbReference type="RuleBase" id="RU000461"/>
    </source>
</evidence>
<dbReference type="GO" id="GO:0016712">
    <property type="term" value="F:oxidoreductase activity, acting on paired donors, with incorporation or reduction of molecular oxygen, reduced flavin or flavoprotein as one donor, and incorporation of one atom of oxygen"/>
    <property type="evidence" value="ECO:0007669"/>
    <property type="project" value="UniProtKB-ARBA"/>
</dbReference>
<comment type="similarity">
    <text evidence="3 13">Belongs to the cytochrome P450 family.</text>
</comment>
<keyword evidence="9 12" id="KW-0408">Iron</keyword>
<dbReference type="SUPFAM" id="SSF48264">
    <property type="entry name" value="Cytochrome P450"/>
    <property type="match status" value="1"/>
</dbReference>
<keyword evidence="7" id="KW-1133">Transmembrane helix</keyword>
<dbReference type="FunFam" id="1.10.630.10:FF:000011">
    <property type="entry name" value="Cytochrome P450 83B1"/>
    <property type="match status" value="1"/>
</dbReference>
<comment type="subcellular location">
    <subcellularLocation>
        <location evidence="2">Membrane</location>
        <topology evidence="2">Single-pass membrane protein</topology>
    </subcellularLocation>
</comment>
<sequence length="497" mass="56019">MILVLSVTISIILIFYILHKTLNQSKTTLPPGPPSLPLIGNLHQLGTTADPHIYLHQLSKKYGPIIHMKLGSIPVLVIYSAKLAKQVLKTQDLAFCSRPKLLGQQKLSYYSCDLVFTPYNQDWREMKKITHIHLLSNKRVHSFRPIREEEISCMITKISTSSSQNQALNLSEVAMAASSHMVCRIAFGKRYEEGGPGMKRFFQILKGFDNLTTSFFVSDYFPAFGFVDKISGRMNSADVVCKGMDSFYQELIDEHLESRMMKEEEDMLAVLIKLKEDHSSYSALDWNNIKALLMNMIVASAETVPAATIWTMTALMKAPKAMEKLQEEMRSLVGGKGKVEEDDLPKLPYLKAVINESLRLYPPAPLLIPRETMDVCRLDGYEIGPKTMVYVNAYAVGRDPEYWENPDEFIPERFLNSNTDPKGQDFGLIPFGSGRRMCPGMSMGYLTTQLLVANLVYSFDWELPKGIRAQDLDINPTSGIAVHKKNALLLVPKSYAV</sequence>
<keyword evidence="4 12" id="KW-0349">Heme</keyword>
<accession>A0ABD1I0Y0</accession>
<dbReference type="PROSITE" id="PS00086">
    <property type="entry name" value="CYTOCHROME_P450"/>
    <property type="match status" value="1"/>
</dbReference>
<evidence type="ECO:0000256" key="8">
    <source>
        <dbReference type="ARBA" id="ARBA00023002"/>
    </source>
</evidence>
<keyword evidence="8 13" id="KW-0560">Oxidoreductase</keyword>
<dbReference type="EMBL" id="JBEAFC010000003">
    <property type="protein sequence ID" value="KAL1562378.1"/>
    <property type="molecule type" value="Genomic_DNA"/>
</dbReference>
<name>A0ABD1I0Y0_SALDI</name>
<keyword evidence="6 12" id="KW-0479">Metal-binding</keyword>
<dbReference type="PANTHER" id="PTHR47955">
    <property type="entry name" value="CYTOCHROME P450 FAMILY 71 PROTEIN"/>
    <property type="match status" value="1"/>
</dbReference>
<evidence type="ECO:0000256" key="3">
    <source>
        <dbReference type="ARBA" id="ARBA00010617"/>
    </source>
</evidence>
<evidence type="ECO:0000313" key="15">
    <source>
        <dbReference type="Proteomes" id="UP001567538"/>
    </source>
</evidence>
<dbReference type="InterPro" id="IPR036396">
    <property type="entry name" value="Cyt_P450_sf"/>
</dbReference>
<feature type="binding site" description="axial binding residue" evidence="12">
    <location>
        <position position="438"/>
    </location>
    <ligand>
        <name>heme</name>
        <dbReference type="ChEBI" id="CHEBI:30413"/>
    </ligand>
    <ligandPart>
        <name>Fe</name>
        <dbReference type="ChEBI" id="CHEBI:18248"/>
    </ligandPart>
</feature>
<dbReference type="Gene3D" id="1.10.630.10">
    <property type="entry name" value="Cytochrome P450"/>
    <property type="match status" value="1"/>
</dbReference>
<keyword evidence="11" id="KW-0472">Membrane</keyword>
<gene>
    <name evidence="14" type="ORF">AAHA92_04964</name>
</gene>
<comment type="cofactor">
    <cofactor evidence="1 12">
        <name>heme</name>
        <dbReference type="ChEBI" id="CHEBI:30413"/>
    </cofactor>
</comment>
<dbReference type="Pfam" id="PF00067">
    <property type="entry name" value="p450"/>
    <property type="match status" value="1"/>
</dbReference>
<comment type="caution">
    <text evidence="14">The sequence shown here is derived from an EMBL/GenBank/DDBJ whole genome shotgun (WGS) entry which is preliminary data.</text>
</comment>
<keyword evidence="15" id="KW-1185">Reference proteome</keyword>
<evidence type="ECO:0000256" key="9">
    <source>
        <dbReference type="ARBA" id="ARBA00023004"/>
    </source>
</evidence>
<evidence type="ECO:0000313" key="14">
    <source>
        <dbReference type="EMBL" id="KAL1562378.1"/>
    </source>
</evidence>
<proteinExistence type="inferred from homology"/>
<dbReference type="GO" id="GO:0046872">
    <property type="term" value="F:metal ion binding"/>
    <property type="evidence" value="ECO:0007669"/>
    <property type="project" value="UniProtKB-KW"/>
</dbReference>
<evidence type="ECO:0000256" key="1">
    <source>
        <dbReference type="ARBA" id="ARBA00001971"/>
    </source>
</evidence>
<dbReference type="PRINTS" id="PR00463">
    <property type="entry name" value="EP450I"/>
</dbReference>
<dbReference type="InterPro" id="IPR001128">
    <property type="entry name" value="Cyt_P450"/>
</dbReference>
<keyword evidence="5" id="KW-0812">Transmembrane</keyword>
<dbReference type="AlphaFoldDB" id="A0ABD1I0Y0"/>
<evidence type="ECO:0000256" key="7">
    <source>
        <dbReference type="ARBA" id="ARBA00022989"/>
    </source>
</evidence>
<evidence type="ECO:0000256" key="10">
    <source>
        <dbReference type="ARBA" id="ARBA00023033"/>
    </source>
</evidence>
<evidence type="ECO:0000256" key="2">
    <source>
        <dbReference type="ARBA" id="ARBA00004167"/>
    </source>
</evidence>
<dbReference type="PRINTS" id="PR00385">
    <property type="entry name" value="P450"/>
</dbReference>
<evidence type="ECO:0000256" key="5">
    <source>
        <dbReference type="ARBA" id="ARBA00022692"/>
    </source>
</evidence>
<dbReference type="PANTHER" id="PTHR47955:SF22">
    <property type="entry name" value="CYTOCHROME P450 83B1-LIKE"/>
    <property type="match status" value="1"/>
</dbReference>
<dbReference type="GO" id="GO:0016114">
    <property type="term" value="P:terpenoid biosynthetic process"/>
    <property type="evidence" value="ECO:0007669"/>
    <property type="project" value="UniProtKB-ARBA"/>
</dbReference>
<organism evidence="14 15">
    <name type="scientific">Salvia divinorum</name>
    <name type="common">Maria pastora</name>
    <name type="synonym">Diviner's sage</name>
    <dbReference type="NCBI Taxonomy" id="28513"/>
    <lineage>
        <taxon>Eukaryota</taxon>
        <taxon>Viridiplantae</taxon>
        <taxon>Streptophyta</taxon>
        <taxon>Embryophyta</taxon>
        <taxon>Tracheophyta</taxon>
        <taxon>Spermatophyta</taxon>
        <taxon>Magnoliopsida</taxon>
        <taxon>eudicotyledons</taxon>
        <taxon>Gunneridae</taxon>
        <taxon>Pentapetalae</taxon>
        <taxon>asterids</taxon>
        <taxon>lamiids</taxon>
        <taxon>Lamiales</taxon>
        <taxon>Lamiaceae</taxon>
        <taxon>Nepetoideae</taxon>
        <taxon>Mentheae</taxon>
        <taxon>Salviinae</taxon>
        <taxon>Salvia</taxon>
        <taxon>Salvia subgen. Calosphace</taxon>
    </lineage>
</organism>
<evidence type="ECO:0000256" key="4">
    <source>
        <dbReference type="ARBA" id="ARBA00022617"/>
    </source>
</evidence>
<dbReference type="InterPro" id="IPR017972">
    <property type="entry name" value="Cyt_P450_CS"/>
</dbReference>
<dbReference type="CDD" id="cd11072">
    <property type="entry name" value="CYP71-like"/>
    <property type="match status" value="1"/>
</dbReference>
<dbReference type="GO" id="GO:0016020">
    <property type="term" value="C:membrane"/>
    <property type="evidence" value="ECO:0007669"/>
    <property type="project" value="UniProtKB-SubCell"/>
</dbReference>
<keyword evidence="10 13" id="KW-0503">Monooxygenase</keyword>
<evidence type="ECO:0000256" key="6">
    <source>
        <dbReference type="ARBA" id="ARBA00022723"/>
    </source>
</evidence>
<protein>
    <submittedName>
        <fullName evidence="14">6,7,8-trihydroxycoumarin synthase-like</fullName>
    </submittedName>
</protein>
<evidence type="ECO:0000256" key="11">
    <source>
        <dbReference type="ARBA" id="ARBA00023136"/>
    </source>
</evidence>
<evidence type="ECO:0000256" key="12">
    <source>
        <dbReference type="PIRSR" id="PIRSR602401-1"/>
    </source>
</evidence>
<reference evidence="14 15" key="1">
    <citation type="submission" date="2024-06" db="EMBL/GenBank/DDBJ databases">
        <title>A chromosome level genome sequence of Diviner's sage (Salvia divinorum).</title>
        <authorList>
            <person name="Ford S.A."/>
            <person name="Ro D.-K."/>
            <person name="Ness R.W."/>
            <person name="Phillips M.A."/>
        </authorList>
    </citation>
    <scope>NUCLEOTIDE SEQUENCE [LARGE SCALE GENOMIC DNA]</scope>
    <source>
        <strain evidence="14">SAF-2024a</strain>
        <tissue evidence="14">Leaf</tissue>
    </source>
</reference>
<dbReference type="InterPro" id="IPR002401">
    <property type="entry name" value="Cyt_P450_E_grp-I"/>
</dbReference>